<accession>A0A6A8DEJ9</accession>
<reference evidence="1" key="1">
    <citation type="submission" date="2019-11" db="EMBL/GenBank/DDBJ databases">
        <authorList>
            <person name="Li J."/>
        </authorList>
    </citation>
    <scope>NUCLEOTIDE SEQUENCE</scope>
    <source>
        <strain evidence="1">B6B</strain>
    </source>
</reference>
<evidence type="ECO:0000313" key="2">
    <source>
        <dbReference type="Proteomes" id="UP000799092"/>
    </source>
</evidence>
<keyword evidence="2" id="KW-1185">Reference proteome</keyword>
<organism evidence="1 2">
    <name type="scientific">Aquibacillus halophilus</name>
    <dbReference type="NCBI Taxonomy" id="930132"/>
    <lineage>
        <taxon>Bacteria</taxon>
        <taxon>Bacillati</taxon>
        <taxon>Bacillota</taxon>
        <taxon>Bacilli</taxon>
        <taxon>Bacillales</taxon>
        <taxon>Bacillaceae</taxon>
        <taxon>Aquibacillus</taxon>
    </lineage>
</organism>
<dbReference type="Proteomes" id="UP000799092">
    <property type="component" value="Unassembled WGS sequence"/>
</dbReference>
<dbReference type="InterPro" id="IPR011004">
    <property type="entry name" value="Trimer_LpxA-like_sf"/>
</dbReference>
<protein>
    <recommendedName>
        <fullName evidence="3">Carbonate dehydratase</fullName>
    </recommendedName>
</protein>
<evidence type="ECO:0008006" key="3">
    <source>
        <dbReference type="Google" id="ProtNLM"/>
    </source>
</evidence>
<name>A0A6A8DEJ9_9BACI</name>
<gene>
    <name evidence="1" type="ORF">GH741_01450</name>
</gene>
<sequence length="209" mass="23333">MSGYPIVYQNPPVEEVTSISYPTISPKAVIGTDSMIIGNITISDDVFVGFKNLLRADSGYPYYVGPYTNIQDNVLMHVHPGREHVKINGNKWGVYLEGEISVLHHACVHGPLFIGRNTFVGQHGNIYDAVIGRDCVIMHGATITNGVNIGDNRFVAPGQSVWKQEDADNLPTVPEKFRNLNQNIVDHYYRLGKSYYKNTPLAYAYQSQM</sequence>
<dbReference type="EMBL" id="WJNG01000002">
    <property type="protein sequence ID" value="MRH41337.1"/>
    <property type="molecule type" value="Genomic_DNA"/>
</dbReference>
<dbReference type="InterPro" id="IPR052265">
    <property type="entry name" value="Gamma-CA"/>
</dbReference>
<dbReference type="PANTHER" id="PTHR43360">
    <property type="entry name" value="CARBON DIOXIDE CONCENTRATING MECHANISM PROTEIN CCMM"/>
    <property type="match status" value="1"/>
</dbReference>
<proteinExistence type="predicted"/>
<dbReference type="PANTHER" id="PTHR43360:SF1">
    <property type="entry name" value="CARBOXYSOME ASSEMBLY PROTEIN CCMM"/>
    <property type="match status" value="1"/>
</dbReference>
<comment type="caution">
    <text evidence="1">The sequence shown here is derived from an EMBL/GenBank/DDBJ whole genome shotgun (WGS) entry which is preliminary data.</text>
</comment>
<evidence type="ECO:0000313" key="1">
    <source>
        <dbReference type="EMBL" id="MRH41337.1"/>
    </source>
</evidence>
<dbReference type="RefSeq" id="WP_153735009.1">
    <property type="nucleotide sequence ID" value="NZ_WJNG01000002.1"/>
</dbReference>
<dbReference type="Gene3D" id="2.160.10.10">
    <property type="entry name" value="Hexapeptide repeat proteins"/>
    <property type="match status" value="1"/>
</dbReference>
<dbReference type="AlphaFoldDB" id="A0A6A8DEJ9"/>
<dbReference type="SUPFAM" id="SSF51161">
    <property type="entry name" value="Trimeric LpxA-like enzymes"/>
    <property type="match status" value="1"/>
</dbReference>
<dbReference type="OrthoDB" id="9803036at2"/>